<sequence>MEVIVEDTAKIDALKSKVERLKTSLEMKNRKLINLKRNIMKSKLQIRRHGEEGSSALRITIQTQENNDVLGYWLSNASTLLRTLKARGAVGMAPQRRRSSSAALFGRMTQSFCATLGGVNLSLSSSGMNGGMDALRQFEAKLN</sequence>
<dbReference type="STRING" id="3818.A0A445D576"/>
<feature type="coiled-coil region" evidence="1">
    <location>
        <begin position="11"/>
        <end position="45"/>
    </location>
</feature>
<name>A0A445D576_ARAHY</name>
<gene>
    <name evidence="2" type="ORF">Ahy_A05g024138</name>
</gene>
<organism evidence="2 3">
    <name type="scientific">Arachis hypogaea</name>
    <name type="common">Peanut</name>
    <dbReference type="NCBI Taxonomy" id="3818"/>
    <lineage>
        <taxon>Eukaryota</taxon>
        <taxon>Viridiplantae</taxon>
        <taxon>Streptophyta</taxon>
        <taxon>Embryophyta</taxon>
        <taxon>Tracheophyta</taxon>
        <taxon>Spermatophyta</taxon>
        <taxon>Magnoliopsida</taxon>
        <taxon>eudicotyledons</taxon>
        <taxon>Gunneridae</taxon>
        <taxon>Pentapetalae</taxon>
        <taxon>rosids</taxon>
        <taxon>fabids</taxon>
        <taxon>Fabales</taxon>
        <taxon>Fabaceae</taxon>
        <taxon>Papilionoideae</taxon>
        <taxon>50 kb inversion clade</taxon>
        <taxon>dalbergioids sensu lato</taxon>
        <taxon>Dalbergieae</taxon>
        <taxon>Pterocarpus clade</taxon>
        <taxon>Arachis</taxon>
    </lineage>
</organism>
<keyword evidence="3" id="KW-1185">Reference proteome</keyword>
<reference evidence="2 3" key="1">
    <citation type="submission" date="2019-01" db="EMBL/GenBank/DDBJ databases">
        <title>Sequencing of cultivated peanut Arachis hypogaea provides insights into genome evolution and oil improvement.</title>
        <authorList>
            <person name="Chen X."/>
        </authorList>
    </citation>
    <scope>NUCLEOTIDE SEQUENCE [LARGE SCALE GENOMIC DNA]</scope>
    <source>
        <strain evidence="3">cv. Fuhuasheng</strain>
        <tissue evidence="2">Leaves</tissue>
    </source>
</reference>
<dbReference type="EMBL" id="SDMP01000005">
    <property type="protein sequence ID" value="RYR58392.1"/>
    <property type="molecule type" value="Genomic_DNA"/>
</dbReference>
<evidence type="ECO:0000256" key="1">
    <source>
        <dbReference type="SAM" id="Coils"/>
    </source>
</evidence>
<dbReference type="Proteomes" id="UP000289738">
    <property type="component" value="Chromosome A05"/>
</dbReference>
<keyword evidence="1" id="KW-0175">Coiled coil</keyword>
<proteinExistence type="predicted"/>
<evidence type="ECO:0000313" key="3">
    <source>
        <dbReference type="Proteomes" id="UP000289738"/>
    </source>
</evidence>
<protein>
    <submittedName>
        <fullName evidence="2">Uncharacterized protein</fullName>
    </submittedName>
</protein>
<dbReference type="AlphaFoldDB" id="A0A445D576"/>
<accession>A0A445D576</accession>
<comment type="caution">
    <text evidence="2">The sequence shown here is derived from an EMBL/GenBank/DDBJ whole genome shotgun (WGS) entry which is preliminary data.</text>
</comment>
<evidence type="ECO:0000313" key="2">
    <source>
        <dbReference type="EMBL" id="RYR58392.1"/>
    </source>
</evidence>